<dbReference type="PROSITE" id="PS01108">
    <property type="entry name" value="RIBOSOMAL_L24"/>
    <property type="match status" value="1"/>
</dbReference>
<gene>
    <name evidence="4" type="primary">rpl24</name>
    <name evidence="6" type="ORF">HA333_09025</name>
</gene>
<keyword evidence="3 4" id="KW-0687">Ribonucleoprotein</keyword>
<evidence type="ECO:0000313" key="6">
    <source>
        <dbReference type="EMBL" id="HII47561.1"/>
    </source>
</evidence>
<dbReference type="SMART" id="SM00739">
    <property type="entry name" value="KOW"/>
    <property type="match status" value="1"/>
</dbReference>
<reference evidence="6" key="1">
    <citation type="journal article" date="2020" name="bioRxiv">
        <title>A rank-normalized archaeal taxonomy based on genome phylogeny resolves widespread incomplete and uneven classifications.</title>
        <authorList>
            <person name="Rinke C."/>
            <person name="Chuvochina M."/>
            <person name="Mussig A.J."/>
            <person name="Chaumeil P.-A."/>
            <person name="Waite D.W."/>
            <person name="Whitman W.B."/>
            <person name="Parks D.H."/>
            <person name="Hugenholtz P."/>
        </authorList>
    </citation>
    <scope>NUCLEOTIDE SEQUENCE</scope>
    <source>
        <strain evidence="6">UBA8839</strain>
    </source>
</reference>
<dbReference type="RefSeq" id="WP_011009295.1">
    <property type="nucleotide sequence ID" value="NZ_DAIOPL010000003.1"/>
</dbReference>
<accession>A0A832WF69</accession>
<evidence type="ECO:0000259" key="5">
    <source>
        <dbReference type="SMART" id="SM00739"/>
    </source>
</evidence>
<dbReference type="NCBIfam" id="TIGR01080">
    <property type="entry name" value="rplX_A_E"/>
    <property type="match status" value="1"/>
</dbReference>
<keyword evidence="2 4" id="KW-0689">Ribosomal protein</keyword>
<comment type="function">
    <text evidence="4">One of two assembly initiator proteins, it binds directly to the 5'-end of the 23S rRNA, where it nucleates assembly of the 50S subunit.</text>
</comment>
<dbReference type="HAMAP" id="MF_01326_A">
    <property type="entry name" value="Ribosomal_uL24_A"/>
    <property type="match status" value="1"/>
</dbReference>
<protein>
    <recommendedName>
        <fullName evidence="4">Large ribosomal subunit protein uL24</fullName>
    </recommendedName>
</protein>
<evidence type="ECO:0000256" key="2">
    <source>
        <dbReference type="ARBA" id="ARBA00022980"/>
    </source>
</evidence>
<sequence length="123" mass="14197">MSFTTSAQPRKQRRSLYKAPLHLRRKLFNAKLSPELAKKLGVKRLPVRRGDTVLILRGDFKGVTGKVVKVDLKRVRIYVEGATRTNSRGQTVYYPIHPSKVMIVDVDLSDKARQKIIERRKKK</sequence>
<dbReference type="OMA" id="VRIMRGD"/>
<dbReference type="Gene3D" id="2.30.30.30">
    <property type="match status" value="1"/>
</dbReference>
<evidence type="ECO:0000256" key="1">
    <source>
        <dbReference type="ARBA" id="ARBA00010618"/>
    </source>
</evidence>
<dbReference type="InterPro" id="IPR008991">
    <property type="entry name" value="Translation_prot_SH3-like_sf"/>
</dbReference>
<feature type="domain" description="KOW" evidence="5">
    <location>
        <begin position="46"/>
        <end position="73"/>
    </location>
</feature>
<dbReference type="CDD" id="cd06089">
    <property type="entry name" value="KOW_RPL26"/>
    <property type="match status" value="1"/>
</dbReference>
<dbReference type="GO" id="GO:0015934">
    <property type="term" value="C:large ribosomal subunit"/>
    <property type="evidence" value="ECO:0007669"/>
    <property type="project" value="UniProtKB-UniRule"/>
</dbReference>
<dbReference type="InterPro" id="IPR005756">
    <property type="entry name" value="Ribosomal_uL24_euk/arc"/>
</dbReference>
<dbReference type="Pfam" id="PF00467">
    <property type="entry name" value="KOW"/>
    <property type="match status" value="1"/>
</dbReference>
<dbReference type="InterPro" id="IPR041988">
    <property type="entry name" value="Ribosomal_uL24_KOW"/>
</dbReference>
<dbReference type="FunFam" id="2.30.30.30:FF:000009">
    <property type="entry name" value="60S ribosomal protein L26"/>
    <property type="match status" value="1"/>
</dbReference>
<organism evidence="6 7">
    <name type="scientific">Pyrobaculum aerophilum</name>
    <dbReference type="NCBI Taxonomy" id="13773"/>
    <lineage>
        <taxon>Archaea</taxon>
        <taxon>Thermoproteota</taxon>
        <taxon>Thermoprotei</taxon>
        <taxon>Thermoproteales</taxon>
        <taxon>Thermoproteaceae</taxon>
        <taxon>Pyrobaculum</taxon>
    </lineage>
</organism>
<dbReference type="InterPro" id="IPR014722">
    <property type="entry name" value="Rib_uL2_dom2"/>
</dbReference>
<keyword evidence="4" id="KW-0699">rRNA-binding</keyword>
<dbReference type="SUPFAM" id="SSF50104">
    <property type="entry name" value="Translation proteins SH3-like domain"/>
    <property type="match status" value="1"/>
</dbReference>
<comment type="function">
    <text evidence="4">Located at the polypeptide exit tunnel on the outside of the subunit.</text>
</comment>
<dbReference type="GeneID" id="1464017"/>
<evidence type="ECO:0000256" key="4">
    <source>
        <dbReference type="HAMAP-Rule" id="MF_01326"/>
    </source>
</evidence>
<name>A0A832WF69_9CREN</name>
<dbReference type="GO" id="GO:0019843">
    <property type="term" value="F:rRNA binding"/>
    <property type="evidence" value="ECO:0007669"/>
    <property type="project" value="UniProtKB-UniRule"/>
</dbReference>
<dbReference type="Proteomes" id="UP000651120">
    <property type="component" value="Unassembled WGS sequence"/>
</dbReference>
<dbReference type="AlphaFoldDB" id="A0A832WF69"/>
<comment type="subunit">
    <text evidence="4">Part of the 50S ribosomal subunit.</text>
</comment>
<evidence type="ECO:0000313" key="7">
    <source>
        <dbReference type="Proteomes" id="UP000651120"/>
    </source>
</evidence>
<dbReference type="Pfam" id="PF16906">
    <property type="entry name" value="Ribosomal_L26"/>
    <property type="match status" value="1"/>
</dbReference>
<evidence type="ECO:0000256" key="3">
    <source>
        <dbReference type="ARBA" id="ARBA00023274"/>
    </source>
</evidence>
<dbReference type="GO" id="GO:0003735">
    <property type="term" value="F:structural constituent of ribosome"/>
    <property type="evidence" value="ECO:0007669"/>
    <property type="project" value="UniProtKB-UniRule"/>
</dbReference>
<keyword evidence="4" id="KW-0694">RNA-binding</keyword>
<dbReference type="EMBL" id="DUJP01000030">
    <property type="protein sequence ID" value="HII47561.1"/>
    <property type="molecule type" value="Genomic_DNA"/>
</dbReference>
<dbReference type="SMR" id="A0A832WF69"/>
<dbReference type="InterPro" id="IPR005824">
    <property type="entry name" value="KOW"/>
</dbReference>
<dbReference type="PANTHER" id="PTHR11143">
    <property type="entry name" value="60S RIBOSOMAL PROTEIN L26 FAMILY MEMBER"/>
    <property type="match status" value="1"/>
</dbReference>
<dbReference type="GO" id="GO:0006412">
    <property type="term" value="P:translation"/>
    <property type="evidence" value="ECO:0007669"/>
    <property type="project" value="UniProtKB-UniRule"/>
</dbReference>
<comment type="caution">
    <text evidence="6">The sequence shown here is derived from an EMBL/GenBank/DDBJ whole genome shotgun (WGS) entry which is preliminary data.</text>
</comment>
<proteinExistence type="inferred from homology"/>
<dbReference type="InterPro" id="IPR005825">
    <property type="entry name" value="Ribosomal_uL24_CS"/>
</dbReference>
<comment type="similarity">
    <text evidence="1 4">Belongs to the universal ribosomal protein uL24 family.</text>
</comment>